<keyword evidence="7 11" id="KW-0472">Membrane</keyword>
<evidence type="ECO:0000256" key="7">
    <source>
        <dbReference type="ARBA" id="ARBA00023136"/>
    </source>
</evidence>
<feature type="transmembrane region" description="Helical" evidence="11">
    <location>
        <begin position="218"/>
        <end position="239"/>
    </location>
</feature>
<organism evidence="12 13">
    <name type="scientific">Sphaceloma murrayae</name>
    <dbReference type="NCBI Taxonomy" id="2082308"/>
    <lineage>
        <taxon>Eukaryota</taxon>
        <taxon>Fungi</taxon>
        <taxon>Dikarya</taxon>
        <taxon>Ascomycota</taxon>
        <taxon>Pezizomycotina</taxon>
        <taxon>Dothideomycetes</taxon>
        <taxon>Dothideomycetidae</taxon>
        <taxon>Myriangiales</taxon>
        <taxon>Elsinoaceae</taxon>
        <taxon>Sphaceloma</taxon>
    </lineage>
</organism>
<dbReference type="FunCoup" id="A0A2K1QJR8">
    <property type="interactions" value="57"/>
</dbReference>
<dbReference type="PANTHER" id="PTHR28097">
    <property type="entry name" value="PHEROMONE A FACTOR RECEPTOR"/>
    <property type="match status" value="1"/>
</dbReference>
<dbReference type="PRINTS" id="PR00899">
    <property type="entry name" value="GPCRSTE3"/>
</dbReference>
<dbReference type="Gene3D" id="1.20.1070.10">
    <property type="entry name" value="Rhodopsin 7-helix transmembrane proteins"/>
    <property type="match status" value="1"/>
</dbReference>
<feature type="transmembrane region" description="Helical" evidence="11">
    <location>
        <begin position="168"/>
        <end position="197"/>
    </location>
</feature>
<dbReference type="CDD" id="cd14966">
    <property type="entry name" value="7tmD_STE3"/>
    <property type="match status" value="1"/>
</dbReference>
<dbReference type="InParanoid" id="A0A2K1QJR8"/>
<evidence type="ECO:0000256" key="9">
    <source>
        <dbReference type="ARBA" id="ARBA00023224"/>
    </source>
</evidence>
<reference evidence="12 13" key="1">
    <citation type="submission" date="2017-06" db="EMBL/GenBank/DDBJ databases">
        <title>Draft genome sequence of a variant of Elsinoe murrayae.</title>
        <authorList>
            <person name="Cheng Q."/>
        </authorList>
    </citation>
    <scope>NUCLEOTIDE SEQUENCE [LARGE SCALE GENOMIC DNA]</scope>
    <source>
        <strain evidence="12 13">CQ-2017a</strain>
    </source>
</reference>
<comment type="similarity">
    <text evidence="2">Belongs to the G-protein coupled receptor 4 family.</text>
</comment>
<dbReference type="OrthoDB" id="2874149at2759"/>
<evidence type="ECO:0000256" key="3">
    <source>
        <dbReference type="ARBA" id="ARBA00022507"/>
    </source>
</evidence>
<evidence type="ECO:0000256" key="4">
    <source>
        <dbReference type="ARBA" id="ARBA00022692"/>
    </source>
</evidence>
<evidence type="ECO:0000256" key="10">
    <source>
        <dbReference type="SAM" id="MobiDB-lite"/>
    </source>
</evidence>
<dbReference type="GO" id="GO:0005886">
    <property type="term" value="C:plasma membrane"/>
    <property type="evidence" value="ECO:0007669"/>
    <property type="project" value="TreeGrafter"/>
</dbReference>
<keyword evidence="3" id="KW-0589">Pheromone response</keyword>
<feature type="transmembrane region" description="Helical" evidence="11">
    <location>
        <begin position="12"/>
        <end position="34"/>
    </location>
</feature>
<dbReference type="PANTHER" id="PTHR28097:SF1">
    <property type="entry name" value="PHEROMONE A FACTOR RECEPTOR"/>
    <property type="match status" value="1"/>
</dbReference>
<protein>
    <submittedName>
        <fullName evidence="12">Pheromone a factor receptor</fullName>
    </submittedName>
</protein>
<feature type="transmembrane region" description="Helical" evidence="11">
    <location>
        <begin position="278"/>
        <end position="295"/>
    </location>
</feature>
<keyword evidence="4 11" id="KW-0812">Transmembrane</keyword>
<feature type="region of interest" description="Disordered" evidence="10">
    <location>
        <begin position="385"/>
        <end position="410"/>
    </location>
</feature>
<dbReference type="InterPro" id="IPR001499">
    <property type="entry name" value="GPCR_STE3"/>
</dbReference>
<evidence type="ECO:0000256" key="1">
    <source>
        <dbReference type="ARBA" id="ARBA00004141"/>
    </source>
</evidence>
<comment type="caution">
    <text evidence="12">The sequence shown here is derived from an EMBL/GenBank/DDBJ whole genome shotgun (WGS) entry which is preliminary data.</text>
</comment>
<evidence type="ECO:0000256" key="8">
    <source>
        <dbReference type="ARBA" id="ARBA00023170"/>
    </source>
</evidence>
<proteinExistence type="inferred from homology"/>
<feature type="transmembrane region" description="Helical" evidence="11">
    <location>
        <begin position="127"/>
        <end position="148"/>
    </location>
</feature>
<evidence type="ECO:0000256" key="5">
    <source>
        <dbReference type="ARBA" id="ARBA00022989"/>
    </source>
</evidence>
<sequence length="432" mass="48399">MEVLRAFVTDVYPQAVGLGTVAGMAILLSIPSLVWHSKHRNFAPAYLIACILIMNIFNFVNPIIWPNDRFDEWFNGVGLCDIHSKIIVANSTSLPAATLCILKKLADVMETNKINLAPSKAQRTRRAAIEGFLCIGIPVLTMILHFIVQASRYAIIGVSGCIPVLSNTWLSVVFIIMPPTLLALVNVYFAVLIMVRLRVYRSRFDTLLSASSTTKSRFLRLFLLSLTFVVIVFPIQVFLTFKNWPRNPQPYSWESTHNYRQWRNIGYLPSLGQVLVDRWVQVGCGYLVFIFFGLGKEAKDMYKSWALTVGLGGLAKFLPKKTTRARSSDTGRSSVLVKARIVFLSSFSSKSYDKTSFSNSTNATSVADLEMQSITCTTTVTSDHTDRSLLNEKPEPAVTRDTASDVDGSGKWSSMSKMIFPVWRRGERYNGR</sequence>
<gene>
    <name evidence="12" type="ORF">CAC42_636</name>
</gene>
<keyword evidence="5 11" id="KW-1133">Transmembrane helix</keyword>
<keyword evidence="13" id="KW-1185">Reference proteome</keyword>
<dbReference type="AlphaFoldDB" id="A0A2K1QJR8"/>
<accession>A0A2K1QJR8</accession>
<evidence type="ECO:0000313" key="12">
    <source>
        <dbReference type="EMBL" id="PNS15377.1"/>
    </source>
</evidence>
<dbReference type="Proteomes" id="UP000243797">
    <property type="component" value="Unassembled WGS sequence"/>
</dbReference>
<name>A0A2K1QJR8_9PEZI</name>
<keyword evidence="6" id="KW-0297">G-protein coupled receptor</keyword>
<feature type="transmembrane region" description="Helical" evidence="11">
    <location>
        <begin position="46"/>
        <end position="66"/>
    </location>
</feature>
<dbReference type="EMBL" id="NKHZ01000070">
    <property type="protein sequence ID" value="PNS15377.1"/>
    <property type="molecule type" value="Genomic_DNA"/>
</dbReference>
<feature type="compositionally biased region" description="Basic and acidic residues" evidence="10">
    <location>
        <begin position="385"/>
        <end position="395"/>
    </location>
</feature>
<evidence type="ECO:0000256" key="6">
    <source>
        <dbReference type="ARBA" id="ARBA00023040"/>
    </source>
</evidence>
<dbReference type="Pfam" id="PF02076">
    <property type="entry name" value="STE3"/>
    <property type="match status" value="1"/>
</dbReference>
<evidence type="ECO:0000313" key="13">
    <source>
        <dbReference type="Proteomes" id="UP000243797"/>
    </source>
</evidence>
<dbReference type="STRING" id="2082308.A0A2K1QJR8"/>
<dbReference type="GO" id="GO:0000750">
    <property type="term" value="P:pheromone-dependent signal transduction involved in conjugation with cellular fusion"/>
    <property type="evidence" value="ECO:0007669"/>
    <property type="project" value="TreeGrafter"/>
</dbReference>
<keyword evidence="8 12" id="KW-0675">Receptor</keyword>
<evidence type="ECO:0000256" key="11">
    <source>
        <dbReference type="SAM" id="Phobius"/>
    </source>
</evidence>
<evidence type="ECO:0000256" key="2">
    <source>
        <dbReference type="ARBA" id="ARBA00011085"/>
    </source>
</evidence>
<comment type="subcellular location">
    <subcellularLocation>
        <location evidence="1">Membrane</location>
        <topology evidence="1">Multi-pass membrane protein</topology>
    </subcellularLocation>
</comment>
<dbReference type="GO" id="GO:0004932">
    <property type="term" value="F:mating-type factor pheromone receptor activity"/>
    <property type="evidence" value="ECO:0007669"/>
    <property type="project" value="InterPro"/>
</dbReference>
<keyword evidence="9" id="KW-0807">Transducer</keyword>